<evidence type="ECO:0000256" key="2">
    <source>
        <dbReference type="ARBA" id="ARBA00022448"/>
    </source>
</evidence>
<evidence type="ECO:0000256" key="4">
    <source>
        <dbReference type="ARBA" id="ARBA00022692"/>
    </source>
</evidence>
<dbReference type="GO" id="GO:0005886">
    <property type="term" value="C:plasma membrane"/>
    <property type="evidence" value="ECO:0007669"/>
    <property type="project" value="UniProtKB-SubCell"/>
</dbReference>
<evidence type="ECO:0000259" key="8">
    <source>
        <dbReference type="Pfam" id="PF00528"/>
    </source>
</evidence>
<dbReference type="AlphaFoldDB" id="T0YR97"/>
<dbReference type="Gene3D" id="1.10.3720.10">
    <property type="entry name" value="MetI-like"/>
    <property type="match status" value="1"/>
</dbReference>
<dbReference type="PANTHER" id="PTHR43386:SF1">
    <property type="entry name" value="D,D-DIPEPTIDE TRANSPORT SYSTEM PERMEASE PROTEIN DDPC-RELATED"/>
    <property type="match status" value="1"/>
</dbReference>
<protein>
    <submittedName>
        <fullName evidence="9">Binding-protein-dependent transport system inner membrane component</fullName>
    </submittedName>
</protein>
<reference evidence="9" key="2">
    <citation type="journal article" date="2014" name="ISME J.">
        <title>Microbial stratification in low pH oxic and suboxic macroscopic growths along an acid mine drainage.</title>
        <authorList>
            <person name="Mendez-Garcia C."/>
            <person name="Mesa V."/>
            <person name="Sprenger R.R."/>
            <person name="Richter M."/>
            <person name="Diez M.S."/>
            <person name="Solano J."/>
            <person name="Bargiela R."/>
            <person name="Golyshina O.V."/>
            <person name="Manteca A."/>
            <person name="Ramos J.L."/>
            <person name="Gallego J.R."/>
            <person name="Llorente I."/>
            <person name="Martins Dos Santos V.A."/>
            <person name="Jensen O.N."/>
            <person name="Pelaez A.I."/>
            <person name="Sanchez J."/>
            <person name="Ferrer M."/>
        </authorList>
    </citation>
    <scope>NUCLEOTIDE SEQUENCE</scope>
</reference>
<accession>T0YR97</accession>
<evidence type="ECO:0000256" key="1">
    <source>
        <dbReference type="ARBA" id="ARBA00004651"/>
    </source>
</evidence>
<evidence type="ECO:0000256" key="3">
    <source>
        <dbReference type="ARBA" id="ARBA00022475"/>
    </source>
</evidence>
<keyword evidence="3" id="KW-1003">Cell membrane</keyword>
<dbReference type="InterPro" id="IPR000515">
    <property type="entry name" value="MetI-like"/>
</dbReference>
<dbReference type="Pfam" id="PF00528">
    <property type="entry name" value="BPD_transp_1"/>
    <property type="match status" value="1"/>
</dbReference>
<dbReference type="InterPro" id="IPR035906">
    <property type="entry name" value="MetI-like_sf"/>
</dbReference>
<organism evidence="9">
    <name type="scientific">mine drainage metagenome</name>
    <dbReference type="NCBI Taxonomy" id="410659"/>
    <lineage>
        <taxon>unclassified sequences</taxon>
        <taxon>metagenomes</taxon>
        <taxon>ecological metagenomes</taxon>
    </lineage>
</organism>
<dbReference type="PANTHER" id="PTHR43386">
    <property type="entry name" value="OLIGOPEPTIDE TRANSPORT SYSTEM PERMEASE PROTEIN APPC"/>
    <property type="match status" value="1"/>
</dbReference>
<feature type="transmembrane region" description="Helical" evidence="7">
    <location>
        <begin position="20"/>
        <end position="43"/>
    </location>
</feature>
<dbReference type="EMBL" id="AUZZ01008415">
    <property type="protein sequence ID" value="EQD38036.1"/>
    <property type="molecule type" value="Genomic_DNA"/>
</dbReference>
<comment type="subcellular location">
    <subcellularLocation>
        <location evidence="1">Cell membrane</location>
        <topology evidence="1">Multi-pass membrane protein</topology>
    </subcellularLocation>
</comment>
<comment type="caution">
    <text evidence="9">The sequence shown here is derived from an EMBL/GenBank/DDBJ whole genome shotgun (WGS) entry which is preliminary data.</text>
</comment>
<evidence type="ECO:0000256" key="7">
    <source>
        <dbReference type="SAM" id="Phobius"/>
    </source>
</evidence>
<feature type="non-terminal residue" evidence="9">
    <location>
        <position position="1"/>
    </location>
</feature>
<dbReference type="GO" id="GO:0055085">
    <property type="term" value="P:transmembrane transport"/>
    <property type="evidence" value="ECO:0007669"/>
    <property type="project" value="InterPro"/>
</dbReference>
<sequence>SGAGFFGIMRRHILPNIAPLTLYLLSLAISGGVAAVAGLQFLGLAPLNLSTWGGMLNSVLGNFYYAVLAPWWVLPPAIALTMFIFAFIFASRGLDEVVNPRLRRR</sequence>
<evidence type="ECO:0000256" key="5">
    <source>
        <dbReference type="ARBA" id="ARBA00022989"/>
    </source>
</evidence>
<dbReference type="InterPro" id="IPR050366">
    <property type="entry name" value="BP-dependent_transpt_permease"/>
</dbReference>
<keyword evidence="4 7" id="KW-0812">Transmembrane</keyword>
<feature type="domain" description="ABC transmembrane type-1" evidence="8">
    <location>
        <begin position="2"/>
        <end position="104"/>
    </location>
</feature>
<keyword evidence="6 7" id="KW-0472">Membrane</keyword>
<proteinExistence type="predicted"/>
<keyword evidence="5 7" id="KW-1133">Transmembrane helix</keyword>
<reference evidence="9" key="1">
    <citation type="submission" date="2013-08" db="EMBL/GenBank/DDBJ databases">
        <authorList>
            <person name="Mendez C."/>
            <person name="Richter M."/>
            <person name="Ferrer M."/>
            <person name="Sanchez J."/>
        </authorList>
    </citation>
    <scope>NUCLEOTIDE SEQUENCE</scope>
</reference>
<evidence type="ECO:0000313" key="9">
    <source>
        <dbReference type="EMBL" id="EQD38036.1"/>
    </source>
</evidence>
<evidence type="ECO:0000256" key="6">
    <source>
        <dbReference type="ARBA" id="ARBA00023136"/>
    </source>
</evidence>
<feature type="transmembrane region" description="Helical" evidence="7">
    <location>
        <begin position="63"/>
        <end position="90"/>
    </location>
</feature>
<keyword evidence="2" id="KW-0813">Transport</keyword>
<dbReference type="SUPFAM" id="SSF161098">
    <property type="entry name" value="MetI-like"/>
    <property type="match status" value="1"/>
</dbReference>
<gene>
    <name evidence="9" type="ORF">B2A_11651</name>
</gene>
<name>T0YR97_9ZZZZ</name>